<evidence type="ECO:0000256" key="1">
    <source>
        <dbReference type="ARBA" id="ARBA00022729"/>
    </source>
</evidence>
<accession>A0A117UZN1</accession>
<gene>
    <name evidence="3" type="ORF">AQZ52_01565</name>
</gene>
<evidence type="ECO:0000313" key="3">
    <source>
        <dbReference type="EMBL" id="KUR73797.1"/>
    </source>
</evidence>
<dbReference type="Gene3D" id="3.30.1950.10">
    <property type="entry name" value="wza like domain"/>
    <property type="match status" value="1"/>
</dbReference>
<keyword evidence="4" id="KW-1185">Reference proteome</keyword>
<dbReference type="Pfam" id="PF02563">
    <property type="entry name" value="Poly_export"/>
    <property type="match status" value="1"/>
</dbReference>
<dbReference type="PANTHER" id="PTHR33619">
    <property type="entry name" value="POLYSACCHARIDE EXPORT PROTEIN GFCE-RELATED"/>
    <property type="match status" value="1"/>
</dbReference>
<dbReference type="InterPro" id="IPR049712">
    <property type="entry name" value="Poly_export"/>
</dbReference>
<dbReference type="AlphaFoldDB" id="A0A117UZN1"/>
<organism evidence="3 4">
    <name type="scientific">Novosphingobium fuchskuhlense</name>
    <dbReference type="NCBI Taxonomy" id="1117702"/>
    <lineage>
        <taxon>Bacteria</taxon>
        <taxon>Pseudomonadati</taxon>
        <taxon>Pseudomonadota</taxon>
        <taxon>Alphaproteobacteria</taxon>
        <taxon>Sphingomonadales</taxon>
        <taxon>Sphingomonadaceae</taxon>
        <taxon>Novosphingobium</taxon>
    </lineage>
</organism>
<dbReference type="EMBL" id="LLZS01000001">
    <property type="protein sequence ID" value="KUR73797.1"/>
    <property type="molecule type" value="Genomic_DNA"/>
</dbReference>
<dbReference type="STRING" id="1117702.AQZ52_01565"/>
<reference evidence="3 4" key="1">
    <citation type="submission" date="2015-10" db="EMBL/GenBank/DDBJ databases">
        <title>Draft genome sequence of Novosphingobium fuchskuhlense DSM 25065 isolated from a surface water sample of the southwest basin of Lake Grosse Fuchskuhle.</title>
        <authorList>
            <person name="Ruckert C."/>
            <person name="Winkler A."/>
            <person name="Glaeser J."/>
            <person name="Grossart H.-P."/>
            <person name="Kalinowski J."/>
            <person name="Glaeser S."/>
        </authorList>
    </citation>
    <scope>NUCLEOTIDE SEQUENCE [LARGE SCALE GENOMIC DNA]</scope>
    <source>
        <strain evidence="3 4">FNE08-7</strain>
    </source>
</reference>
<keyword evidence="1" id="KW-0732">Signal</keyword>
<sequence length="227" mass="24066">MAAHVLLSVSLAITGCSSQLYSALPVRDAAYAIMPPIDKATAPDQYLITPGDIVSLAVFGEPELTLEKLPVDDAGFIQVPLIGPVAVAKLTPAQASTLIATKLGARYLRNPGVTLNVVEQTGQVVTVEGQVLKAGSYPIDGQTTLLGAIALAQSPTRIAKLNEVVVFRTINNQRMAARFDLARIRAGRDPDPQILGGDVVVVGFSQAKSIYRDVLTAAPLFNVFTRF</sequence>
<comment type="caution">
    <text evidence="3">The sequence shown here is derived from an EMBL/GenBank/DDBJ whole genome shotgun (WGS) entry which is preliminary data.</text>
</comment>
<dbReference type="GO" id="GO:0015159">
    <property type="term" value="F:polysaccharide transmembrane transporter activity"/>
    <property type="evidence" value="ECO:0007669"/>
    <property type="project" value="InterPro"/>
</dbReference>
<feature type="domain" description="Polysaccharide export protein N-terminal" evidence="2">
    <location>
        <begin position="41"/>
        <end position="117"/>
    </location>
</feature>
<dbReference type="Proteomes" id="UP000058012">
    <property type="component" value="Unassembled WGS sequence"/>
</dbReference>
<dbReference type="InterPro" id="IPR003715">
    <property type="entry name" value="Poly_export_N"/>
</dbReference>
<name>A0A117UZN1_9SPHN</name>
<evidence type="ECO:0000259" key="2">
    <source>
        <dbReference type="Pfam" id="PF02563"/>
    </source>
</evidence>
<evidence type="ECO:0000313" key="4">
    <source>
        <dbReference type="Proteomes" id="UP000058012"/>
    </source>
</evidence>
<dbReference type="PANTHER" id="PTHR33619:SF3">
    <property type="entry name" value="POLYSACCHARIDE EXPORT PROTEIN GFCE-RELATED"/>
    <property type="match status" value="1"/>
</dbReference>
<proteinExistence type="predicted"/>
<protein>
    <submittedName>
        <fullName evidence="3">Polysaccharide biosynthesis protein GumB</fullName>
    </submittedName>
</protein>